<proteinExistence type="predicted"/>
<reference evidence="2" key="1">
    <citation type="submission" date="2019-11" db="EMBL/GenBank/DDBJ databases">
        <title>Viral genomes from plants on the riverside of the ancient canal in Zhenjiang, China.</title>
        <authorList>
            <person name="Lu X."/>
            <person name="Yang X.S."/>
            <person name="Zhang W."/>
        </authorList>
    </citation>
    <scope>NUCLEOTIDE SEQUENCE</scope>
    <source>
        <strain evidence="2">Pt111-tom-13</strain>
    </source>
</reference>
<dbReference type="EMBL" id="MN729623">
    <property type="protein sequence ID" value="QNM36914.1"/>
    <property type="molecule type" value="Genomic_RNA"/>
</dbReference>
<protein>
    <submittedName>
        <fullName evidence="2">Uncharacterized protein</fullName>
    </submittedName>
</protein>
<accession>A0A7G9INN2</accession>
<evidence type="ECO:0000313" key="2">
    <source>
        <dbReference type="EMBL" id="QNM36914.1"/>
    </source>
</evidence>
<feature type="region of interest" description="Disordered" evidence="1">
    <location>
        <begin position="1"/>
        <end position="20"/>
    </location>
</feature>
<sequence length="326" mass="33940">MARNKKGKAKGKKAKVSKPGAVAWVPRPLESARQRQMQQYDALLRDPCGGPLVHPPYMGTDSGYLVRTTDILGLTGTGTGLTVGDSVSDWLIQYTPSWGNRYLLGVNIGGANNPMGALAATSVTNFVSGTVVERFRPVAACVKWVPTGAYSKRAGMVCLGYFNGQQYVVGDTPYPGPAMALCQHYAPNGGEHHEVRWLPTNNDQSFVVNNTSDSGTTGGGTTLIVLKGVDGVNTNTTTTVASGLVEITAVWEWVPASAQGASTAPISPPPFTINDHQATIKNIGEYLITGAAAAGAAAGRAAVLTGATLLTAGVRRAGTRGPALLM</sequence>
<name>A0A7G9INN2_9TOMB</name>
<organism evidence="2">
    <name type="scientific">Trichosanthes kirilowii tombusvirus</name>
    <dbReference type="NCBI Taxonomy" id="2768088"/>
    <lineage>
        <taxon>Viruses</taxon>
        <taxon>Riboviria</taxon>
        <taxon>Orthornavirae</taxon>
        <taxon>Kitrinoviricota</taxon>
        <taxon>Tolucaviricetes</taxon>
        <taxon>Tolivirales</taxon>
        <taxon>Tombusviridae</taxon>
        <taxon>Procedovirinae</taxon>
        <taxon>Tombusvirus</taxon>
    </lineage>
</organism>
<evidence type="ECO:0000256" key="1">
    <source>
        <dbReference type="SAM" id="MobiDB-lite"/>
    </source>
</evidence>
<feature type="compositionally biased region" description="Basic residues" evidence="1">
    <location>
        <begin position="1"/>
        <end position="16"/>
    </location>
</feature>